<dbReference type="FunFam" id="3.40.50.2000:FF:000021">
    <property type="entry name" value="UDP-glucuronosyltransferase"/>
    <property type="match status" value="1"/>
</dbReference>
<keyword evidence="4" id="KW-0812">Transmembrane</keyword>
<evidence type="ECO:0000256" key="2">
    <source>
        <dbReference type="ARBA" id="ARBA00022676"/>
    </source>
</evidence>
<name>U5EUX0_9DIPT</name>
<dbReference type="PANTHER" id="PTHR48043">
    <property type="entry name" value="EG:EG0003.4 PROTEIN-RELATED"/>
    <property type="match status" value="1"/>
</dbReference>
<dbReference type="InterPro" id="IPR050271">
    <property type="entry name" value="UDP-glycosyltransferase"/>
</dbReference>
<dbReference type="GO" id="GO:0008194">
    <property type="term" value="F:UDP-glycosyltransferase activity"/>
    <property type="evidence" value="ECO:0007669"/>
    <property type="project" value="InterPro"/>
</dbReference>
<evidence type="ECO:0000313" key="6">
    <source>
        <dbReference type="EMBL" id="JAB58604.1"/>
    </source>
</evidence>
<dbReference type="EMBL" id="GANO01001267">
    <property type="protein sequence ID" value="JAB58604.1"/>
    <property type="molecule type" value="mRNA"/>
</dbReference>
<keyword evidence="4" id="KW-1133">Transmembrane helix</keyword>
<dbReference type="CDD" id="cd03784">
    <property type="entry name" value="GT1_Gtf-like"/>
    <property type="match status" value="1"/>
</dbReference>
<keyword evidence="4" id="KW-0472">Membrane</keyword>
<proteinExistence type="evidence at transcript level"/>
<dbReference type="SUPFAM" id="SSF53756">
    <property type="entry name" value="UDP-Glycosyltransferase/glycogen phosphorylase"/>
    <property type="match status" value="1"/>
</dbReference>
<feature type="transmembrane region" description="Helical" evidence="4">
    <location>
        <begin position="490"/>
        <end position="509"/>
    </location>
</feature>
<keyword evidence="5" id="KW-0732">Signal</keyword>
<organism evidence="6">
    <name type="scientific">Corethrella appendiculata</name>
    <dbReference type="NCBI Taxonomy" id="1370023"/>
    <lineage>
        <taxon>Eukaryota</taxon>
        <taxon>Metazoa</taxon>
        <taxon>Ecdysozoa</taxon>
        <taxon>Arthropoda</taxon>
        <taxon>Hexapoda</taxon>
        <taxon>Insecta</taxon>
        <taxon>Pterygota</taxon>
        <taxon>Neoptera</taxon>
        <taxon>Endopterygota</taxon>
        <taxon>Diptera</taxon>
        <taxon>Nematocera</taxon>
        <taxon>Culicoidea</taxon>
        <taxon>Chaoboridae</taxon>
        <taxon>Corethrella</taxon>
    </lineage>
</organism>
<comment type="similarity">
    <text evidence="1">Belongs to the UDP-glycosyltransferase family.</text>
</comment>
<feature type="signal peptide" evidence="5">
    <location>
        <begin position="1"/>
        <end position="22"/>
    </location>
</feature>
<dbReference type="Gene3D" id="3.40.50.2000">
    <property type="entry name" value="Glycogen Phosphorylase B"/>
    <property type="match status" value="1"/>
</dbReference>
<evidence type="ECO:0000256" key="1">
    <source>
        <dbReference type="ARBA" id="ARBA00009995"/>
    </source>
</evidence>
<protein>
    <submittedName>
        <fullName evidence="6">Putative udp-glucuronosyltransferase</fullName>
    </submittedName>
</protein>
<dbReference type="Pfam" id="PF00201">
    <property type="entry name" value="UDPGT"/>
    <property type="match status" value="1"/>
</dbReference>
<dbReference type="AlphaFoldDB" id="U5EUX0"/>
<sequence>MNRINFFRIFLLLLTIFKPLNGANILCLFNVPSPSHHIWNTAIVKGLAAKGHNLTIVSPDIEVNKPANVNYIHLEKVYSSLYNATEEAEAMKIADFVNIEGIDLIKEFYVFQAKACEGQFKSKGFDIINDYPDNFNFDLVLYDFTCGPCLIGLMHKFKYPTLVSISAFSNPSYTTNLIGGHKYPAYIPYYSLSYDTNMNFWQRLYNTFLYVFDNLYRNYYASKEIEILTQKGFGYKDMPSVYDIEKKTNLMLLNTDVSHDYPEPITPNTIPVAGLHIKEPKVLPQDIKTFIESGKKGSVLFSLGTNIRSDQLSKENLEIIIQALKQLPEYNFLWKFESDISGLPKNVQVRAWLPQSDILAYKPYIKAFITHSGLLSTQESIWRGVPMIAIPFFADQIRNAQKSVLNGIAEKVNFRTISVEALRDTIRNVIENPNYTKNIQRMSYNFQDQPSKPLDRAIWWIEWALRHPDATHIQSPVLKLGFFRANSYDVLLFVLCIALYICTKFYNLVHHFVVKKPKPKPKHLHHKKQE</sequence>
<dbReference type="InterPro" id="IPR002213">
    <property type="entry name" value="UDP_glucos_trans"/>
</dbReference>
<feature type="chain" id="PRO_5004659784" evidence="5">
    <location>
        <begin position="23"/>
        <end position="530"/>
    </location>
</feature>
<evidence type="ECO:0000256" key="4">
    <source>
        <dbReference type="SAM" id="Phobius"/>
    </source>
</evidence>
<evidence type="ECO:0000256" key="3">
    <source>
        <dbReference type="ARBA" id="ARBA00022679"/>
    </source>
</evidence>
<evidence type="ECO:0000256" key="5">
    <source>
        <dbReference type="SAM" id="SignalP"/>
    </source>
</evidence>
<keyword evidence="3 6" id="KW-0808">Transferase</keyword>
<reference evidence="6" key="1">
    <citation type="journal article" date="2014" name="Insect Biochem. Mol. Biol.">
        <title>An insight into the sialome of the frog biting fly, Corethrella appendiculata.</title>
        <authorList>
            <person name="Ribeiro J.M.C."/>
            <person name="Chagas A.C."/>
            <person name="Pham V.M."/>
            <person name="Lounibos L.P."/>
            <person name="Calvo E."/>
        </authorList>
    </citation>
    <scope>NUCLEOTIDE SEQUENCE</scope>
    <source>
        <tissue evidence="6">Salivary glands</tissue>
    </source>
</reference>
<keyword evidence="2" id="KW-0328">Glycosyltransferase</keyword>
<accession>U5EUX0</accession>
<dbReference type="PANTHER" id="PTHR48043:SF159">
    <property type="entry name" value="EG:EG0003.4 PROTEIN-RELATED"/>
    <property type="match status" value="1"/>
</dbReference>